<dbReference type="STRING" id="292564.Cyagr_1956"/>
<sequence length="445" mass="46441">MGSLPSFPWLQRRPGGPWCRTALGRDASLQEAVNQVFEQLRGAGEADLALVFASASYASDLPRLLPLLQQKLNAAHWLGCVGGGVVGTDTAGVPHEIEHQPALAVTLLRLPGARLRPFAIDTTSLPDLDGPAEPWRERVGAELEEGQSMLLLLDPTGTAINDLISGLDYAYPNITKVGGIAGPHSAAHGSLIFGTGGSGGGSAGSDGDPADTVRTGAVGCVIEGAWRLDPLVAQGCRPIGPVLEVEQAQRNVVIEVSCGSTRNSPVAALQSILTDLTPAEREQVKHSLFLGVGRSDFSLPTADLTPVPEAPGSFLVRNLIGVDPRNGAVAVGERMRVGQKVQFQLRDADASRDESRQLLAGQARRRSEPLAAFLFACLGRGEGLYGEADGDVSLCREVFGTVPIAGLFCNGEIGPVGGTTHLHGYTASWGFLVPNDPPGGTAAPL</sequence>
<dbReference type="OrthoDB" id="9770435at2"/>
<keyword evidence="3" id="KW-0812">Transmembrane</keyword>
<dbReference type="RefSeq" id="WP_015109529.1">
    <property type="nucleotide sequence ID" value="NC_019675.1"/>
</dbReference>
<evidence type="ECO:0000256" key="5">
    <source>
        <dbReference type="ARBA" id="ARBA00023136"/>
    </source>
</evidence>
<dbReference type="eggNOG" id="COG4398">
    <property type="taxonomic scope" value="Bacteria"/>
</dbReference>
<evidence type="ECO:0000256" key="3">
    <source>
        <dbReference type="ARBA" id="ARBA00022692"/>
    </source>
</evidence>
<dbReference type="PATRIC" id="fig|292564.3.peg.1853"/>
<dbReference type="InterPro" id="IPR019494">
    <property type="entry name" value="FIST_C"/>
</dbReference>
<dbReference type="AlphaFoldDB" id="K9P930"/>
<dbReference type="Proteomes" id="UP000010388">
    <property type="component" value="Chromosome"/>
</dbReference>
<evidence type="ECO:0000259" key="6">
    <source>
        <dbReference type="SMART" id="SM00897"/>
    </source>
</evidence>
<dbReference type="PIRSF" id="PIRSF018953">
    <property type="entry name" value="UCP018953"/>
    <property type="match status" value="1"/>
</dbReference>
<dbReference type="SMART" id="SM01204">
    <property type="entry name" value="FIST_C"/>
    <property type="match status" value="1"/>
</dbReference>
<evidence type="ECO:0000259" key="7">
    <source>
        <dbReference type="SMART" id="SM01204"/>
    </source>
</evidence>
<dbReference type="Pfam" id="PF10442">
    <property type="entry name" value="FIST_C"/>
    <property type="match status" value="1"/>
</dbReference>
<dbReference type="InterPro" id="IPR013702">
    <property type="entry name" value="FIST_domain_N"/>
</dbReference>
<name>K9P930_CYAGP</name>
<dbReference type="GO" id="GO:0005886">
    <property type="term" value="C:plasma membrane"/>
    <property type="evidence" value="ECO:0007669"/>
    <property type="project" value="UniProtKB-SubCell"/>
</dbReference>
<dbReference type="PANTHER" id="PTHR14939">
    <property type="entry name" value="F-BOX ONLY PROTEIN 22"/>
    <property type="match status" value="1"/>
</dbReference>
<proteinExistence type="predicted"/>
<keyword evidence="4" id="KW-1133">Transmembrane helix</keyword>
<feature type="domain" description="FIST C-domain" evidence="7">
    <location>
        <begin position="265"/>
        <end position="416"/>
    </location>
</feature>
<dbReference type="HOGENOM" id="CLU_055814_0_0_3"/>
<dbReference type="InterPro" id="IPR016741">
    <property type="entry name" value="UCP018953"/>
</dbReference>
<keyword evidence="5" id="KW-0472">Membrane</keyword>
<evidence type="ECO:0000256" key="4">
    <source>
        <dbReference type="ARBA" id="ARBA00022989"/>
    </source>
</evidence>
<evidence type="ECO:0000256" key="2">
    <source>
        <dbReference type="ARBA" id="ARBA00022475"/>
    </source>
</evidence>
<reference evidence="9" key="1">
    <citation type="journal article" date="2013" name="Proc. Natl. Acad. Sci. U.S.A.">
        <title>Improving the coverage of the cyanobacterial phylum using diversity-driven genome sequencing.</title>
        <authorList>
            <person name="Shih P.M."/>
            <person name="Wu D."/>
            <person name="Latifi A."/>
            <person name="Axen S.D."/>
            <person name="Fewer D.P."/>
            <person name="Talla E."/>
            <person name="Calteau A."/>
            <person name="Cai F."/>
            <person name="Tandeau de Marsac N."/>
            <person name="Rippka R."/>
            <person name="Herdman M."/>
            <person name="Sivonen K."/>
            <person name="Coursin T."/>
            <person name="Laurent T."/>
            <person name="Goodwin L."/>
            <person name="Nolan M."/>
            <person name="Davenport K.W."/>
            <person name="Han C.S."/>
            <person name="Rubin E.M."/>
            <person name="Eisen J.A."/>
            <person name="Woyke T."/>
            <person name="Gugger M."/>
            <person name="Kerfeld C.A."/>
        </authorList>
    </citation>
    <scope>NUCLEOTIDE SEQUENCE [LARGE SCALE GENOMIC DNA]</scope>
    <source>
        <strain evidence="9">ATCC 27147 / PCC 6307</strain>
    </source>
</reference>
<dbReference type="Pfam" id="PF08495">
    <property type="entry name" value="FIST"/>
    <property type="match status" value="1"/>
</dbReference>
<dbReference type="PANTHER" id="PTHR14939:SF5">
    <property type="entry name" value="F-BOX ONLY PROTEIN 22"/>
    <property type="match status" value="1"/>
</dbReference>
<evidence type="ECO:0008006" key="10">
    <source>
        <dbReference type="Google" id="ProtNLM"/>
    </source>
</evidence>
<gene>
    <name evidence="8" type="ordered locus">Cyagr_1956</name>
</gene>
<feature type="domain" description="FIST" evidence="6">
    <location>
        <begin position="45"/>
        <end position="260"/>
    </location>
</feature>
<evidence type="ECO:0000256" key="1">
    <source>
        <dbReference type="ARBA" id="ARBA00004651"/>
    </source>
</evidence>
<accession>K9P930</accession>
<evidence type="ECO:0000313" key="8">
    <source>
        <dbReference type="EMBL" id="AFY29084.1"/>
    </source>
</evidence>
<comment type="subcellular location">
    <subcellularLocation>
        <location evidence="1">Cell membrane</location>
        <topology evidence="1">Multi-pass membrane protein</topology>
    </subcellularLocation>
</comment>
<organism evidence="8 9">
    <name type="scientific">Cyanobium gracile (strain ATCC 27147 / PCC 6307)</name>
    <dbReference type="NCBI Taxonomy" id="292564"/>
    <lineage>
        <taxon>Bacteria</taxon>
        <taxon>Bacillati</taxon>
        <taxon>Cyanobacteriota</taxon>
        <taxon>Cyanophyceae</taxon>
        <taxon>Synechococcales</taxon>
        <taxon>Prochlorococcaceae</taxon>
        <taxon>Cyanobium</taxon>
    </lineage>
</organism>
<dbReference type="SMART" id="SM00897">
    <property type="entry name" value="FIST"/>
    <property type="match status" value="1"/>
</dbReference>
<dbReference type="EMBL" id="CP003495">
    <property type="protein sequence ID" value="AFY29084.1"/>
    <property type="molecule type" value="Genomic_DNA"/>
</dbReference>
<evidence type="ECO:0000313" key="9">
    <source>
        <dbReference type="Proteomes" id="UP000010388"/>
    </source>
</evidence>
<dbReference type="KEGG" id="cgc:Cyagr_1956"/>
<keyword evidence="2" id="KW-1003">Cell membrane</keyword>
<protein>
    <recommendedName>
        <fullName evidence="10">FIST domain-containing protein</fullName>
    </recommendedName>
</protein>